<dbReference type="Pfam" id="PF12797">
    <property type="entry name" value="Fer4_2"/>
    <property type="match status" value="1"/>
</dbReference>
<dbReference type="PANTHER" id="PTHR42783">
    <property type="entry name" value="GLUTAMATE SYNTHASE [NADPH] SMALL CHAIN"/>
    <property type="match status" value="1"/>
</dbReference>
<dbReference type="Gene3D" id="3.30.2070.10">
    <property type="entry name" value="Formate dehydrogenase/DMSO reductase"/>
    <property type="match status" value="1"/>
</dbReference>
<dbReference type="Gene3D" id="3.30.70.20">
    <property type="match status" value="2"/>
</dbReference>
<dbReference type="RefSeq" id="WP_052522045.1">
    <property type="nucleotide sequence ID" value="NZ_BAMD01000002.1"/>
</dbReference>
<reference evidence="2 3" key="1">
    <citation type="journal article" date="2014" name="Genome Announc.">
        <title>Draft Genome Sequence of Cytophaga fermentans JCM 21142T, a Facultative Anaerobe Isolated from Marine Mud.</title>
        <authorList>
            <person name="Starns D."/>
            <person name="Oshima K."/>
            <person name="Suda W."/>
            <person name="Iino T."/>
            <person name="Yuki M."/>
            <person name="Inoue J."/>
            <person name="Kitamura K."/>
            <person name="Iida T."/>
            <person name="Darby A."/>
            <person name="Hattori M."/>
            <person name="Ohkuma M."/>
        </authorList>
    </citation>
    <scope>NUCLEOTIDE SEQUENCE [LARGE SCALE GENOMIC DNA]</scope>
    <source>
        <strain evidence="2 3">JCM 21142</strain>
    </source>
</reference>
<feature type="domain" description="4Fe-4S ferredoxin-type" evidence="1">
    <location>
        <begin position="420"/>
        <end position="450"/>
    </location>
</feature>
<gene>
    <name evidence="2" type="ORF">JCM21142_265</name>
</gene>
<dbReference type="InterPro" id="IPR009010">
    <property type="entry name" value="Asp_de-COase-like_dom_sf"/>
</dbReference>
<dbReference type="AlphaFoldDB" id="W7YB86"/>
<keyword evidence="3" id="KW-1185">Reference proteome</keyword>
<dbReference type="Gene3D" id="3.40.50.740">
    <property type="match status" value="1"/>
</dbReference>
<dbReference type="Gene3D" id="3.40.228.10">
    <property type="entry name" value="Dimethylsulfoxide Reductase, domain 2"/>
    <property type="match status" value="1"/>
</dbReference>
<organism evidence="2 3">
    <name type="scientific">Saccharicrinis fermentans DSM 9555 = JCM 21142</name>
    <dbReference type="NCBI Taxonomy" id="869213"/>
    <lineage>
        <taxon>Bacteria</taxon>
        <taxon>Pseudomonadati</taxon>
        <taxon>Bacteroidota</taxon>
        <taxon>Bacteroidia</taxon>
        <taxon>Marinilabiliales</taxon>
        <taxon>Marinilabiliaceae</taxon>
        <taxon>Saccharicrinis</taxon>
    </lineage>
</organism>
<dbReference type="CDD" id="cd10551">
    <property type="entry name" value="PsrB"/>
    <property type="match status" value="1"/>
</dbReference>
<protein>
    <submittedName>
        <fullName evidence="2">DMSO reductase iron-sulfur subunit</fullName>
    </submittedName>
</protein>
<proteinExistence type="predicted"/>
<sequence>MENEVNKVAQHLVNAKMSSLVISGSNDKNIQLLVIAINAMLGSFDSTIDMENEIKLYQGDDNAVAEFVSNCKAGKVGALLCVESNPAYNMPVDLSFQEAIDQVDLTVNITSQNEETSKLCQYVLPASHFLESWSDAEPISGLFTLTQPVIRPIYNTKSVSEILLSWSGDEASAYDYLHRYWDTHIIPASEDQPFISNWKKTLSAGLLTVDGRGKAKKWQLPELSSCAEGVLSEKTMDGLELIAYQSVPIGDGRMANNPWLQELPDPVSRVCWDNYFSVSPKLADEKGWSQGDVISVAGIELPVFIQPGNHDQVISAALGYGRTMEGPNPEVIGKDLKPLLNNSEGLVKYYAPVSSVKSTGGTYELATTQTHHSMEGRALIRETSLSEYLKDPASGNEMHAEVEKLHTSLYKEHEYNGHHWAMFIDLSSCTGCNACVVACSVENNVPVVGRDEVRRSHEMHWLRIDRYYTQAPDDPSSLRVVRQPVMCQHCDNAPCENVCPVAATNHSSEGINQMAYNRCIGTRYCNNNCPYKVRRFNWFDYNGADSIPFNRVDVTGMSSDLKRLVLNPDVTVRAKGVIEKCSFCIQRIQEKKMEAKKDGEPLRDGEIKTACEQGCPAKAITFGDMNDKNSAVSKMMKDPRRYHLLEELHTLPSVAYLTKVRNVEEKINSEPEHKTHS</sequence>
<dbReference type="eggNOG" id="COG0437">
    <property type="taxonomic scope" value="Bacteria"/>
</dbReference>
<dbReference type="SUPFAM" id="SSF50692">
    <property type="entry name" value="ADC-like"/>
    <property type="match status" value="1"/>
</dbReference>
<dbReference type="PROSITE" id="PS51379">
    <property type="entry name" value="4FE4S_FER_2"/>
    <property type="match status" value="2"/>
</dbReference>
<dbReference type="PANTHER" id="PTHR42783:SF3">
    <property type="entry name" value="GLUTAMATE SYNTHASE [NADPH] SMALL CHAIN-RELATED"/>
    <property type="match status" value="1"/>
</dbReference>
<dbReference type="EMBL" id="BAMD01000002">
    <property type="protein sequence ID" value="GAF01651.1"/>
    <property type="molecule type" value="Genomic_DNA"/>
</dbReference>
<accession>W7YB86</accession>
<feature type="domain" description="4Fe-4S ferredoxin-type" evidence="1">
    <location>
        <begin position="478"/>
        <end position="509"/>
    </location>
</feature>
<dbReference type="SUPFAM" id="SSF53706">
    <property type="entry name" value="Formate dehydrogenase/DMSO reductase, domains 1-3"/>
    <property type="match status" value="1"/>
</dbReference>
<name>W7YB86_9BACT</name>
<evidence type="ECO:0000313" key="3">
    <source>
        <dbReference type="Proteomes" id="UP000019402"/>
    </source>
</evidence>
<dbReference type="Pfam" id="PF13247">
    <property type="entry name" value="Fer4_11"/>
    <property type="match status" value="1"/>
</dbReference>
<evidence type="ECO:0000259" key="1">
    <source>
        <dbReference type="PROSITE" id="PS51379"/>
    </source>
</evidence>
<dbReference type="STRING" id="869213.GCA_000517085_03233"/>
<dbReference type="CDD" id="cd02784">
    <property type="entry name" value="MopB_CT_PHLH"/>
    <property type="match status" value="1"/>
</dbReference>
<dbReference type="InterPro" id="IPR017896">
    <property type="entry name" value="4Fe4S_Fe-S-bd"/>
</dbReference>
<dbReference type="SUPFAM" id="SSF54862">
    <property type="entry name" value="4Fe-4S ferredoxins"/>
    <property type="match status" value="1"/>
</dbReference>
<evidence type="ECO:0000313" key="2">
    <source>
        <dbReference type="EMBL" id="GAF01651.1"/>
    </source>
</evidence>
<comment type="caution">
    <text evidence="2">The sequence shown here is derived from an EMBL/GenBank/DDBJ whole genome shotgun (WGS) entry which is preliminary data.</text>
</comment>
<dbReference type="Proteomes" id="UP000019402">
    <property type="component" value="Unassembled WGS sequence"/>
</dbReference>
<dbReference type="OrthoDB" id="9779457at2"/>